<dbReference type="AlphaFoldDB" id="A0AAN7VYK2"/>
<accession>A0AAN7VYK2</accession>
<proteinExistence type="predicted"/>
<dbReference type="Proteomes" id="UP001310594">
    <property type="component" value="Unassembled WGS sequence"/>
</dbReference>
<name>A0AAN7VYK2_9PEZI</name>
<protein>
    <submittedName>
        <fullName evidence="1">Uncharacterized protein</fullName>
    </submittedName>
</protein>
<evidence type="ECO:0000313" key="1">
    <source>
        <dbReference type="EMBL" id="KAK5690227.1"/>
    </source>
</evidence>
<sequence length="97" mass="10811">MSINNATTWAALPNTYEWAGPVVAFGLKGVDTEAPRMCDDLGTADLRSLADYFYAYDEARILAQRGSYKEVGRRLDVEKMMTREQFAAMGFTNMSLG</sequence>
<comment type="caution">
    <text evidence="1">The sequence shown here is derived from an EMBL/GenBank/DDBJ whole genome shotgun (WGS) entry which is preliminary data.</text>
</comment>
<organism evidence="1 2">
    <name type="scientific">Elasticomyces elasticus</name>
    <dbReference type="NCBI Taxonomy" id="574655"/>
    <lineage>
        <taxon>Eukaryota</taxon>
        <taxon>Fungi</taxon>
        <taxon>Dikarya</taxon>
        <taxon>Ascomycota</taxon>
        <taxon>Pezizomycotina</taxon>
        <taxon>Dothideomycetes</taxon>
        <taxon>Dothideomycetidae</taxon>
        <taxon>Mycosphaerellales</taxon>
        <taxon>Teratosphaeriaceae</taxon>
        <taxon>Elasticomyces</taxon>
    </lineage>
</organism>
<evidence type="ECO:0000313" key="2">
    <source>
        <dbReference type="Proteomes" id="UP001310594"/>
    </source>
</evidence>
<gene>
    <name evidence="1" type="ORF">LTR97_012415</name>
</gene>
<dbReference type="EMBL" id="JAVRQU010000026">
    <property type="protein sequence ID" value="KAK5690227.1"/>
    <property type="molecule type" value="Genomic_DNA"/>
</dbReference>
<reference evidence="1" key="1">
    <citation type="submission" date="2023-08" db="EMBL/GenBank/DDBJ databases">
        <title>Black Yeasts Isolated from many extreme environments.</title>
        <authorList>
            <person name="Coleine C."/>
            <person name="Stajich J.E."/>
            <person name="Selbmann L."/>
        </authorList>
    </citation>
    <scope>NUCLEOTIDE SEQUENCE</scope>
    <source>
        <strain evidence="1">CCFEE 5810</strain>
    </source>
</reference>